<evidence type="ECO:0000313" key="4">
    <source>
        <dbReference type="Proteomes" id="UP000007266"/>
    </source>
</evidence>
<keyword evidence="4" id="KW-1185">Reference proteome</keyword>
<dbReference type="Proteomes" id="UP000007266">
    <property type="component" value="Unassembled WGS sequence"/>
</dbReference>
<dbReference type="SMART" id="SM00708">
    <property type="entry name" value="PhBP"/>
    <property type="match status" value="1"/>
</dbReference>
<protein>
    <submittedName>
        <fullName evidence="3">Odorant binding protein 15</fullName>
    </submittedName>
</protein>
<dbReference type="PANTHER" id="PTHR11857">
    <property type="entry name" value="ODORANT BINDING PROTEIN-RELATED"/>
    <property type="match status" value="1"/>
</dbReference>
<name>D7ELE9_TRICA</name>
<reference evidence="3 4" key="2">
    <citation type="journal article" date="2010" name="Nucleic Acids Res.">
        <title>BeetleBase in 2010: revisions to provide comprehensive genomic information for Tribolium castaneum.</title>
        <authorList>
            <person name="Kim H.S."/>
            <person name="Murphy T."/>
            <person name="Xia J."/>
            <person name="Caragea D."/>
            <person name="Park Y."/>
            <person name="Beeman R.W."/>
            <person name="Lorenzen M.D."/>
            <person name="Butcher S."/>
            <person name="Manak J.R."/>
            <person name="Brown S.J."/>
        </authorList>
    </citation>
    <scope>NUCLEOTIDE SEQUENCE [LARGE SCALE GENOMIC DNA]</scope>
    <source>
        <strain evidence="3 4">Georgia GA2</strain>
    </source>
</reference>
<dbReference type="GO" id="GO:0005615">
    <property type="term" value="C:extracellular space"/>
    <property type="evidence" value="ECO:0000318"/>
    <property type="project" value="GO_Central"/>
</dbReference>
<gene>
    <name evidence="3" type="primary">TcOBP0A</name>
    <name evidence="3" type="ORF">TcasGA2_TC012904</name>
</gene>
<dbReference type="eggNOG" id="ENOG502T2AN">
    <property type="taxonomic scope" value="Eukaryota"/>
</dbReference>
<dbReference type="SUPFAM" id="SSF47565">
    <property type="entry name" value="Insect pheromone/odorant-binding proteins"/>
    <property type="match status" value="1"/>
</dbReference>
<reference evidence="3 4" key="1">
    <citation type="journal article" date="2008" name="Nature">
        <title>The genome of the model beetle and pest Tribolium castaneum.</title>
        <authorList>
            <consortium name="Tribolium Genome Sequencing Consortium"/>
            <person name="Richards S."/>
            <person name="Gibbs R.A."/>
            <person name="Weinstock G.M."/>
            <person name="Brown S.J."/>
            <person name="Denell R."/>
            <person name="Beeman R.W."/>
            <person name="Gibbs R."/>
            <person name="Beeman R.W."/>
            <person name="Brown S.J."/>
            <person name="Bucher G."/>
            <person name="Friedrich M."/>
            <person name="Grimmelikhuijzen C.J."/>
            <person name="Klingler M."/>
            <person name="Lorenzen M."/>
            <person name="Richards S."/>
            <person name="Roth S."/>
            <person name="Schroder R."/>
            <person name="Tautz D."/>
            <person name="Zdobnov E.M."/>
            <person name="Muzny D."/>
            <person name="Gibbs R.A."/>
            <person name="Weinstock G.M."/>
            <person name="Attaway T."/>
            <person name="Bell S."/>
            <person name="Buhay C.J."/>
            <person name="Chandrabose M.N."/>
            <person name="Chavez D."/>
            <person name="Clerk-Blankenburg K.P."/>
            <person name="Cree A."/>
            <person name="Dao M."/>
            <person name="Davis C."/>
            <person name="Chacko J."/>
            <person name="Dinh H."/>
            <person name="Dugan-Rocha S."/>
            <person name="Fowler G."/>
            <person name="Garner T.T."/>
            <person name="Garnes J."/>
            <person name="Gnirke A."/>
            <person name="Hawes A."/>
            <person name="Hernandez J."/>
            <person name="Hines S."/>
            <person name="Holder M."/>
            <person name="Hume J."/>
            <person name="Jhangiani S.N."/>
            <person name="Joshi V."/>
            <person name="Khan Z.M."/>
            <person name="Jackson L."/>
            <person name="Kovar C."/>
            <person name="Kowis A."/>
            <person name="Lee S."/>
            <person name="Lewis L.R."/>
            <person name="Margolis J."/>
            <person name="Morgan M."/>
            <person name="Nazareth L.V."/>
            <person name="Nguyen N."/>
            <person name="Okwuonu G."/>
            <person name="Parker D."/>
            <person name="Richards S."/>
            <person name="Ruiz S.J."/>
            <person name="Santibanez J."/>
            <person name="Savard J."/>
            <person name="Scherer S.E."/>
            <person name="Schneider B."/>
            <person name="Sodergren E."/>
            <person name="Tautz D."/>
            <person name="Vattahil S."/>
            <person name="Villasana D."/>
            <person name="White C.S."/>
            <person name="Wright R."/>
            <person name="Park Y."/>
            <person name="Beeman R.W."/>
            <person name="Lord J."/>
            <person name="Oppert B."/>
            <person name="Lorenzen M."/>
            <person name="Brown S."/>
            <person name="Wang L."/>
            <person name="Savard J."/>
            <person name="Tautz D."/>
            <person name="Richards S."/>
            <person name="Weinstock G."/>
            <person name="Gibbs R.A."/>
            <person name="Liu Y."/>
            <person name="Worley K."/>
            <person name="Weinstock G."/>
            <person name="Elsik C.G."/>
            <person name="Reese J.T."/>
            <person name="Elhaik E."/>
            <person name="Landan G."/>
            <person name="Graur D."/>
            <person name="Arensburger P."/>
            <person name="Atkinson P."/>
            <person name="Beeman R.W."/>
            <person name="Beidler J."/>
            <person name="Brown S.J."/>
            <person name="Demuth J.P."/>
            <person name="Drury D.W."/>
            <person name="Du Y.Z."/>
            <person name="Fujiwara H."/>
            <person name="Lorenzen M."/>
            <person name="Maselli V."/>
            <person name="Osanai M."/>
            <person name="Park Y."/>
            <person name="Robertson H.M."/>
            <person name="Tu Z."/>
            <person name="Wang J.J."/>
            <person name="Wang S."/>
            <person name="Richards S."/>
            <person name="Song H."/>
            <person name="Zhang L."/>
            <person name="Sodergren E."/>
            <person name="Werner D."/>
            <person name="Stanke M."/>
            <person name="Morgenstern B."/>
            <person name="Solovyev V."/>
            <person name="Kosarev P."/>
            <person name="Brown G."/>
            <person name="Chen H.C."/>
            <person name="Ermolaeva O."/>
            <person name="Hlavina W."/>
            <person name="Kapustin Y."/>
            <person name="Kiryutin B."/>
            <person name="Kitts P."/>
            <person name="Maglott D."/>
            <person name="Pruitt K."/>
            <person name="Sapojnikov V."/>
            <person name="Souvorov A."/>
            <person name="Mackey A.J."/>
            <person name="Waterhouse R.M."/>
            <person name="Wyder S."/>
            <person name="Zdobnov E.M."/>
            <person name="Zdobnov E.M."/>
            <person name="Wyder S."/>
            <person name="Kriventseva E.V."/>
            <person name="Kadowaki T."/>
            <person name="Bork P."/>
            <person name="Aranda M."/>
            <person name="Bao R."/>
            <person name="Beermann A."/>
            <person name="Berns N."/>
            <person name="Bolognesi R."/>
            <person name="Bonneton F."/>
            <person name="Bopp D."/>
            <person name="Brown S.J."/>
            <person name="Bucher G."/>
            <person name="Butts T."/>
            <person name="Chaumot A."/>
            <person name="Denell R.E."/>
            <person name="Ferrier D.E."/>
            <person name="Friedrich M."/>
            <person name="Gordon C.M."/>
            <person name="Jindra M."/>
            <person name="Klingler M."/>
            <person name="Lan Q."/>
            <person name="Lattorff H.M."/>
            <person name="Laudet V."/>
            <person name="von Levetsow C."/>
            <person name="Liu Z."/>
            <person name="Lutz R."/>
            <person name="Lynch J.A."/>
            <person name="da Fonseca R.N."/>
            <person name="Posnien N."/>
            <person name="Reuter R."/>
            <person name="Roth S."/>
            <person name="Savard J."/>
            <person name="Schinko J.B."/>
            <person name="Schmitt C."/>
            <person name="Schoppmeier M."/>
            <person name="Schroder R."/>
            <person name="Shippy T.D."/>
            <person name="Simonnet F."/>
            <person name="Marques-Souza H."/>
            <person name="Tautz D."/>
            <person name="Tomoyasu Y."/>
            <person name="Trauner J."/>
            <person name="Van der Zee M."/>
            <person name="Vervoort M."/>
            <person name="Wittkopp N."/>
            <person name="Wimmer E.A."/>
            <person name="Yang X."/>
            <person name="Jones A.K."/>
            <person name="Sattelle D.B."/>
            <person name="Ebert P.R."/>
            <person name="Nelson D."/>
            <person name="Scott J.G."/>
            <person name="Beeman R.W."/>
            <person name="Muthukrishnan S."/>
            <person name="Kramer K.J."/>
            <person name="Arakane Y."/>
            <person name="Beeman R.W."/>
            <person name="Zhu Q."/>
            <person name="Hogenkamp D."/>
            <person name="Dixit R."/>
            <person name="Oppert B."/>
            <person name="Jiang H."/>
            <person name="Zou Z."/>
            <person name="Marshall J."/>
            <person name="Elpidina E."/>
            <person name="Vinokurov K."/>
            <person name="Oppert C."/>
            <person name="Zou Z."/>
            <person name="Evans J."/>
            <person name="Lu Z."/>
            <person name="Zhao P."/>
            <person name="Sumathipala N."/>
            <person name="Altincicek B."/>
            <person name="Vilcinskas A."/>
            <person name="Williams M."/>
            <person name="Hultmark D."/>
            <person name="Hetru C."/>
            <person name="Jiang H."/>
            <person name="Grimmelikhuijzen C.J."/>
            <person name="Hauser F."/>
            <person name="Cazzamali G."/>
            <person name="Williamson M."/>
            <person name="Park Y."/>
            <person name="Li B."/>
            <person name="Tanaka Y."/>
            <person name="Predel R."/>
            <person name="Neupert S."/>
            <person name="Schachtner J."/>
            <person name="Verleyen P."/>
            <person name="Raible F."/>
            <person name="Bork P."/>
            <person name="Friedrich M."/>
            <person name="Walden K.K."/>
            <person name="Robertson H.M."/>
            <person name="Angeli S."/>
            <person name="Foret S."/>
            <person name="Bucher G."/>
            <person name="Schuetz S."/>
            <person name="Maleszka R."/>
            <person name="Wimmer E.A."/>
            <person name="Beeman R.W."/>
            <person name="Lorenzen M."/>
            <person name="Tomoyasu Y."/>
            <person name="Miller S.C."/>
            <person name="Grossmann D."/>
            <person name="Bucher G."/>
        </authorList>
    </citation>
    <scope>NUCLEOTIDE SEQUENCE [LARGE SCALE GENOMIC DNA]</scope>
    <source>
        <strain evidence="3 4">Georgia GA2</strain>
    </source>
</reference>
<dbReference type="OMA" id="LAGCMQE"/>
<dbReference type="InParanoid" id="D7ELE9"/>
<evidence type="ECO:0000256" key="2">
    <source>
        <dbReference type="SAM" id="SignalP"/>
    </source>
</evidence>
<dbReference type="HOGENOM" id="CLU_1770479_0_0_1"/>
<dbReference type="GeneID" id="100142363"/>
<proteinExistence type="predicted"/>
<dbReference type="Pfam" id="PF01395">
    <property type="entry name" value="PBP_GOBP"/>
    <property type="match status" value="1"/>
</dbReference>
<dbReference type="GO" id="GO:0005549">
    <property type="term" value="F:odorant binding"/>
    <property type="evidence" value="ECO:0007669"/>
    <property type="project" value="InterPro"/>
</dbReference>
<dbReference type="AlphaFoldDB" id="D7ELE9"/>
<dbReference type="GO" id="GO:0007608">
    <property type="term" value="P:sensory perception of smell"/>
    <property type="evidence" value="ECO:0000318"/>
    <property type="project" value="GO_Central"/>
</dbReference>
<accession>D7ELE9</accession>
<sequence>MNCFVIFALSLSATVFGQSLSEDEMRENARKLMTSCKDKVGASDADVEALKMHQMPESREGFCMLECVFDSAKIMQDGKFSKSGMIEGFKPLIGDDKAKLESLEKLSATCESELGDGEDKCETAKRLVECVIKNGKTHGFEVPPPRE</sequence>
<dbReference type="InterPro" id="IPR006170">
    <property type="entry name" value="PBP/GOBP"/>
</dbReference>
<dbReference type="CDD" id="cd23992">
    <property type="entry name" value="PBP_GOBP"/>
    <property type="match status" value="1"/>
</dbReference>
<dbReference type="OrthoDB" id="6595846at2759"/>
<evidence type="ECO:0000313" key="3">
    <source>
        <dbReference type="EMBL" id="EFA12066.1"/>
    </source>
</evidence>
<organism evidence="3 4">
    <name type="scientific">Tribolium castaneum</name>
    <name type="common">Red flour beetle</name>
    <dbReference type="NCBI Taxonomy" id="7070"/>
    <lineage>
        <taxon>Eukaryota</taxon>
        <taxon>Metazoa</taxon>
        <taxon>Ecdysozoa</taxon>
        <taxon>Arthropoda</taxon>
        <taxon>Hexapoda</taxon>
        <taxon>Insecta</taxon>
        <taxon>Pterygota</taxon>
        <taxon>Neoptera</taxon>
        <taxon>Endopterygota</taxon>
        <taxon>Coleoptera</taxon>
        <taxon>Polyphaga</taxon>
        <taxon>Cucujiformia</taxon>
        <taxon>Tenebrionidae</taxon>
        <taxon>Tenebrionidae incertae sedis</taxon>
        <taxon>Tribolium</taxon>
    </lineage>
</organism>
<dbReference type="SMR" id="D7ELE9"/>
<feature type="chain" id="PRO_5003095083" evidence="2">
    <location>
        <begin position="18"/>
        <end position="147"/>
    </location>
</feature>
<dbReference type="PhylomeDB" id="D7ELE9"/>
<dbReference type="InterPro" id="IPR036728">
    <property type="entry name" value="PBP_GOBP_sf"/>
</dbReference>
<keyword evidence="1 2" id="KW-0732">Signal</keyword>
<dbReference type="PANTHER" id="PTHR11857:SF42">
    <property type="entry name" value="GENERAL ODORANT-BINDING PROTEIN 19D-RELATED"/>
    <property type="match status" value="1"/>
</dbReference>
<dbReference type="EMBL" id="KQ972392">
    <property type="protein sequence ID" value="EFA12066.1"/>
    <property type="molecule type" value="Genomic_DNA"/>
</dbReference>
<feature type="signal peptide" evidence="2">
    <location>
        <begin position="1"/>
        <end position="17"/>
    </location>
</feature>
<evidence type="ECO:0000256" key="1">
    <source>
        <dbReference type="ARBA" id="ARBA00022729"/>
    </source>
</evidence>
<dbReference type="KEGG" id="tca:100142363"/>
<dbReference type="STRING" id="7070.D7ELE9"/>
<dbReference type="Gene3D" id="1.10.238.20">
    <property type="entry name" value="Pheromone/general odorant binding protein domain"/>
    <property type="match status" value="1"/>
</dbReference>